<dbReference type="EMBL" id="VMFF01000002">
    <property type="protein sequence ID" value="TSC66628.1"/>
    <property type="molecule type" value="Genomic_DNA"/>
</dbReference>
<dbReference type="AlphaFoldDB" id="A0A554JEB9"/>
<comment type="caution">
    <text evidence="1">The sequence shown here is derived from an EMBL/GenBank/DDBJ whole genome shotgun (WGS) entry which is preliminary data.</text>
</comment>
<organism evidence="1 2">
    <name type="scientific">Candidatus Doudnabacteria bacterium Gr01-1014_77</name>
    <dbReference type="NCBI Taxonomy" id="2017133"/>
    <lineage>
        <taxon>Bacteria</taxon>
        <taxon>Candidatus Doudnaibacteriota</taxon>
    </lineage>
</organism>
<reference evidence="1 2" key="1">
    <citation type="submission" date="2017-07" db="EMBL/GenBank/DDBJ databases">
        <title>Mechanisms for carbon and nitrogen cycling indicate functional differentiation within the Candidate Phyla Radiation.</title>
        <authorList>
            <person name="Danczak R.E."/>
            <person name="Johnston M.D."/>
            <person name="Kenah C."/>
            <person name="Slattery M."/>
            <person name="Wrighton K.C."/>
            <person name="Wilkins M.J."/>
        </authorList>
    </citation>
    <scope>NUCLEOTIDE SEQUENCE [LARGE SCALE GENOMIC DNA]</scope>
    <source>
        <strain evidence="1">Gr01-1014_77</strain>
    </source>
</reference>
<evidence type="ECO:0000313" key="1">
    <source>
        <dbReference type="EMBL" id="TSC66628.1"/>
    </source>
</evidence>
<gene>
    <name evidence="1" type="ORF">G01um101477_15</name>
</gene>
<name>A0A554JEB9_9BACT</name>
<dbReference type="Proteomes" id="UP000319613">
    <property type="component" value="Unassembled WGS sequence"/>
</dbReference>
<protein>
    <submittedName>
        <fullName evidence="1">Uncharacterized protein</fullName>
    </submittedName>
</protein>
<evidence type="ECO:0000313" key="2">
    <source>
        <dbReference type="Proteomes" id="UP000319613"/>
    </source>
</evidence>
<proteinExistence type="predicted"/>
<accession>A0A554JEB9</accession>
<sequence length="116" mass="13944">MQDDKWNMLIEHAKKSFRDVDLRTEDLTAETADGLVKQGTEEILEFTNDKGRFRLIRETKPVVLEKKMHYSHRQGDSARTEYVFSDTEKTHRMRFFKEDGYDEWRELEADNITHIF</sequence>